<evidence type="ECO:0000256" key="5">
    <source>
        <dbReference type="HAMAP-Rule" id="MF_00265"/>
    </source>
</evidence>
<dbReference type="CDD" id="cd18692">
    <property type="entry name" value="PIN_VapC-like"/>
    <property type="match status" value="1"/>
</dbReference>
<feature type="binding site" evidence="5">
    <location>
        <position position="103"/>
    </location>
    <ligand>
        <name>Mg(2+)</name>
        <dbReference type="ChEBI" id="CHEBI:18420"/>
    </ligand>
</feature>
<feature type="domain" description="PIN" evidence="6">
    <location>
        <begin position="5"/>
        <end position="123"/>
    </location>
</feature>
<gene>
    <name evidence="5" type="primary">vapC</name>
    <name evidence="7" type="ORF">SAMN05216334_101129</name>
</gene>
<dbReference type="EMBL" id="FNUX01000001">
    <property type="protein sequence ID" value="SEF39750.1"/>
    <property type="molecule type" value="Genomic_DNA"/>
</dbReference>
<keyword evidence="1 5" id="KW-1277">Toxin-antitoxin system</keyword>
<dbReference type="GO" id="GO:0016787">
    <property type="term" value="F:hydrolase activity"/>
    <property type="evidence" value="ECO:0007669"/>
    <property type="project" value="UniProtKB-KW"/>
</dbReference>
<dbReference type="GO" id="GO:0004540">
    <property type="term" value="F:RNA nuclease activity"/>
    <property type="evidence" value="ECO:0007669"/>
    <property type="project" value="InterPro"/>
</dbReference>
<dbReference type="InterPro" id="IPR002716">
    <property type="entry name" value="PIN_dom"/>
</dbReference>
<proteinExistence type="inferred from homology"/>
<evidence type="ECO:0000313" key="7">
    <source>
        <dbReference type="EMBL" id="SEF39750.1"/>
    </source>
</evidence>
<dbReference type="InterPro" id="IPR022907">
    <property type="entry name" value="VapC_family"/>
</dbReference>
<dbReference type="RefSeq" id="WP_103965125.1">
    <property type="nucleotide sequence ID" value="NZ_FNUX01000001.1"/>
</dbReference>
<evidence type="ECO:0000256" key="4">
    <source>
        <dbReference type="ARBA" id="ARBA00022801"/>
    </source>
</evidence>
<keyword evidence="2 5" id="KW-0540">Nuclease</keyword>
<dbReference type="Gene3D" id="3.40.50.1010">
    <property type="entry name" value="5'-nuclease"/>
    <property type="match status" value="1"/>
</dbReference>
<keyword evidence="5" id="KW-0460">Magnesium</keyword>
<dbReference type="Pfam" id="PF01850">
    <property type="entry name" value="PIN"/>
    <property type="match status" value="1"/>
</dbReference>
<keyword evidence="4 5" id="KW-0378">Hydrolase</keyword>
<comment type="function">
    <text evidence="5">Toxic component of a toxin-antitoxin (TA) system. An RNase.</text>
</comment>
<comment type="cofactor">
    <cofactor evidence="5">
        <name>Mg(2+)</name>
        <dbReference type="ChEBI" id="CHEBI:18420"/>
    </cofactor>
</comment>
<evidence type="ECO:0000259" key="6">
    <source>
        <dbReference type="Pfam" id="PF01850"/>
    </source>
</evidence>
<evidence type="ECO:0000256" key="1">
    <source>
        <dbReference type="ARBA" id="ARBA00022649"/>
    </source>
</evidence>
<organism evidence="7 8">
    <name type="scientific">Nitrosomonas ureae</name>
    <dbReference type="NCBI Taxonomy" id="44577"/>
    <lineage>
        <taxon>Bacteria</taxon>
        <taxon>Pseudomonadati</taxon>
        <taxon>Pseudomonadota</taxon>
        <taxon>Betaproteobacteria</taxon>
        <taxon>Nitrosomonadales</taxon>
        <taxon>Nitrosomonadaceae</taxon>
        <taxon>Nitrosomonas</taxon>
    </lineage>
</organism>
<name>A0A1H5RNB7_9PROT</name>
<dbReference type="SUPFAM" id="SSF88723">
    <property type="entry name" value="PIN domain-like"/>
    <property type="match status" value="1"/>
</dbReference>
<dbReference type="AlphaFoldDB" id="A0A1H5RNB7"/>
<dbReference type="HAMAP" id="MF_00265">
    <property type="entry name" value="VapC_Nob1"/>
    <property type="match status" value="1"/>
</dbReference>
<keyword evidence="3 5" id="KW-0479">Metal-binding</keyword>
<protein>
    <recommendedName>
        <fullName evidence="5">Ribonuclease VapC</fullName>
        <shortName evidence="5">RNase VapC</shortName>
        <ecNumber evidence="5">3.1.-.-</ecNumber>
    </recommendedName>
    <alternativeName>
        <fullName evidence="5">Toxin VapC</fullName>
    </alternativeName>
</protein>
<evidence type="ECO:0000256" key="3">
    <source>
        <dbReference type="ARBA" id="ARBA00022723"/>
    </source>
</evidence>
<evidence type="ECO:0000313" key="8">
    <source>
        <dbReference type="Proteomes" id="UP000236753"/>
    </source>
</evidence>
<comment type="similarity">
    <text evidence="5">Belongs to the PINc/VapC protein family.</text>
</comment>
<dbReference type="Proteomes" id="UP000236753">
    <property type="component" value="Unassembled WGS sequence"/>
</dbReference>
<accession>A0A1H5RNB7</accession>
<dbReference type="GO" id="GO:0000287">
    <property type="term" value="F:magnesium ion binding"/>
    <property type="evidence" value="ECO:0007669"/>
    <property type="project" value="UniProtKB-UniRule"/>
</dbReference>
<evidence type="ECO:0000256" key="2">
    <source>
        <dbReference type="ARBA" id="ARBA00022722"/>
    </source>
</evidence>
<reference evidence="7 8" key="1">
    <citation type="submission" date="2016-10" db="EMBL/GenBank/DDBJ databases">
        <authorList>
            <person name="de Groot N.N."/>
        </authorList>
    </citation>
    <scope>NUCLEOTIDE SEQUENCE [LARGE SCALE GENOMIC DNA]</scope>
    <source>
        <strain evidence="7 8">Nm13</strain>
    </source>
</reference>
<feature type="binding site" evidence="5">
    <location>
        <position position="7"/>
    </location>
    <ligand>
        <name>Mg(2+)</name>
        <dbReference type="ChEBI" id="CHEBI:18420"/>
    </ligand>
</feature>
<dbReference type="OrthoDB" id="9792015at2"/>
<dbReference type="EC" id="3.1.-.-" evidence="5"/>
<dbReference type="GO" id="GO:0090729">
    <property type="term" value="F:toxin activity"/>
    <property type="evidence" value="ECO:0007669"/>
    <property type="project" value="UniProtKB-KW"/>
</dbReference>
<dbReference type="InterPro" id="IPR029060">
    <property type="entry name" value="PIN-like_dom_sf"/>
</dbReference>
<sequence length="140" mass="15922">MNGEFIDTNIFIYLFDETDDRKRAIANQLIQQALETRGACISYQVIQETLNVVTCKLPSPMSAGNAQRFLEQVLIPLWQVMPAPPLYQRSLVLQQRYGFSFYDALIVAAALESGCIRLYTEDLQHGQKIDGLLIENPFHV</sequence>
<keyword evidence="5" id="KW-0800">Toxin</keyword>